<evidence type="ECO:0000256" key="1">
    <source>
        <dbReference type="SAM" id="MobiDB-lite"/>
    </source>
</evidence>
<organism evidence="2 3">
    <name type="scientific">Parastrongyloides trichosuri</name>
    <name type="common">Possum-specific nematode worm</name>
    <dbReference type="NCBI Taxonomy" id="131310"/>
    <lineage>
        <taxon>Eukaryota</taxon>
        <taxon>Metazoa</taxon>
        <taxon>Ecdysozoa</taxon>
        <taxon>Nematoda</taxon>
        <taxon>Chromadorea</taxon>
        <taxon>Rhabditida</taxon>
        <taxon>Tylenchina</taxon>
        <taxon>Panagrolaimomorpha</taxon>
        <taxon>Strongyloidoidea</taxon>
        <taxon>Strongyloididae</taxon>
        <taxon>Parastrongyloides</taxon>
    </lineage>
</organism>
<dbReference type="Proteomes" id="UP000038045">
    <property type="component" value="Unplaced"/>
</dbReference>
<reference evidence="3" key="1">
    <citation type="submission" date="2017-02" db="UniProtKB">
        <authorList>
            <consortium name="WormBaseParasite"/>
        </authorList>
    </citation>
    <scope>IDENTIFICATION</scope>
</reference>
<name>A0A0N5A008_PARTI</name>
<dbReference type="AlphaFoldDB" id="A0A0N5A008"/>
<keyword evidence="2" id="KW-1185">Reference proteome</keyword>
<evidence type="ECO:0000313" key="3">
    <source>
        <dbReference type="WBParaSite" id="PTRK_0001462700.1"/>
    </source>
</evidence>
<proteinExistence type="predicted"/>
<accession>A0A0N5A008</accession>
<protein>
    <submittedName>
        <fullName evidence="3">Uncharacterized protein</fullName>
    </submittedName>
</protein>
<evidence type="ECO:0000313" key="2">
    <source>
        <dbReference type="Proteomes" id="UP000038045"/>
    </source>
</evidence>
<feature type="region of interest" description="Disordered" evidence="1">
    <location>
        <begin position="16"/>
        <end position="35"/>
    </location>
</feature>
<dbReference type="WBParaSite" id="PTRK_0001462700.1">
    <property type="protein sequence ID" value="PTRK_0001462700.1"/>
    <property type="gene ID" value="PTRK_0001462700"/>
</dbReference>
<sequence>MSIASPMSVHVELVEAQQPRLGGDQGGDRRNGVVAPAGPERLLAAARRAVAPLFHQVVDARHEGVEVGPHLLLLGRRGIEEVHQHGLAASGRAPDVDAAHGRLGAEQPLLRQVGLQPFKRADQGGLGRLGRDHAFFHADVVGVADAGGHAQQIAPRPGRGKAVAVSGVDLEDSGCFTAAKDPNAEAFLPNAPVQRMISSWAIASPS</sequence>